<dbReference type="NCBIfam" id="TIGR00254">
    <property type="entry name" value="GGDEF"/>
    <property type="match status" value="1"/>
</dbReference>
<sequence length="634" mass="71605">MRIFLLLLLCSASCVTVAAPLAQYDYARQQVLALPVGQQQDALNTHALLQADSPVARYYRISLSYALQAHPVKAVQRTAPATPPLTTPTALDDLIIDRSLLLALEPFARVHLEARLLQWALADDLSYQTRSEQLKPLLDEATDKQWPRLERWATRLWVQAAIANGDYLTAIMQIQHIAGTASALRTPVDAFDYPLAAAYLDMADAFFYLGNAGMSLQFCQFYNQHLASDPLRVAAGLLCQIRAHTSDGQYKTVWPLLSQLNHLATAHQLTSVRVNSALASARVYLHKGNYRLAEEFAQEARFHARHNELAFAPWHYAYYQIRMQASLGRGQAADARQHWQNMMLGYNSLAQVQAPGFERIKQLVLEATLLGLEQQHQQASQRYQQIHALEHRQKKQFRLLEQLAAFTDEISRQQLAYLQQQARLNESQSRTMTHLAIFTSFFTLILLILLVRVFRQKREIERNVTYDGLTSLDARWFALDKIQRHLNSGDNPGCVVLLDIDHFSEINQHIGPIEADQVLIQLARLFKYQVGNNNIIGRYGGEKFVFTLSGYPLAAAENFVEDLRCAVNRMQAGRDARFSVAKLGPIHFCAAIIEVTARAKVDIIMERCEKQLYQAKSQGSNKTCSYGGDLAGQL</sequence>
<dbReference type="GO" id="GO:1902201">
    <property type="term" value="P:negative regulation of bacterial-type flagellum-dependent cell motility"/>
    <property type="evidence" value="ECO:0007669"/>
    <property type="project" value="TreeGrafter"/>
</dbReference>
<evidence type="ECO:0000313" key="6">
    <source>
        <dbReference type="EMBL" id="AXR05968.1"/>
    </source>
</evidence>
<evidence type="ECO:0000259" key="5">
    <source>
        <dbReference type="PROSITE" id="PS50887"/>
    </source>
</evidence>
<reference evidence="6 7" key="1">
    <citation type="submission" date="2018-08" db="EMBL/GenBank/DDBJ databases">
        <title>Salinimonas sediminis sp. nov., a piezophilic bacterium isolated from a deep-sea sediment sample from the New Britain Trench.</title>
        <authorList>
            <person name="Cao J."/>
        </authorList>
    </citation>
    <scope>NUCLEOTIDE SEQUENCE [LARGE SCALE GENOMIC DNA]</scope>
    <source>
        <strain evidence="6 7">N102</strain>
    </source>
</reference>
<comment type="catalytic activity">
    <reaction evidence="2">
        <text>2 GTP = 3',3'-c-di-GMP + 2 diphosphate</text>
        <dbReference type="Rhea" id="RHEA:24898"/>
        <dbReference type="ChEBI" id="CHEBI:33019"/>
        <dbReference type="ChEBI" id="CHEBI:37565"/>
        <dbReference type="ChEBI" id="CHEBI:58805"/>
        <dbReference type="EC" id="2.7.7.65"/>
    </reaction>
</comment>
<dbReference type="AlphaFoldDB" id="A0A346NKB1"/>
<dbReference type="EC" id="2.7.7.65" evidence="1"/>
<evidence type="ECO:0000313" key="7">
    <source>
        <dbReference type="Proteomes" id="UP000262073"/>
    </source>
</evidence>
<feature type="domain" description="GGDEF" evidence="5">
    <location>
        <begin position="491"/>
        <end position="628"/>
    </location>
</feature>
<dbReference type="Pfam" id="PF00990">
    <property type="entry name" value="GGDEF"/>
    <property type="match status" value="1"/>
</dbReference>
<keyword evidence="7" id="KW-1185">Reference proteome</keyword>
<dbReference type="InterPro" id="IPR029787">
    <property type="entry name" value="Nucleotide_cyclase"/>
</dbReference>
<dbReference type="GO" id="GO:0043709">
    <property type="term" value="P:cell adhesion involved in single-species biofilm formation"/>
    <property type="evidence" value="ECO:0007669"/>
    <property type="project" value="TreeGrafter"/>
</dbReference>
<dbReference type="PROSITE" id="PS50887">
    <property type="entry name" value="GGDEF"/>
    <property type="match status" value="1"/>
</dbReference>
<proteinExistence type="predicted"/>
<feature type="transmembrane region" description="Helical" evidence="3">
    <location>
        <begin position="435"/>
        <end position="454"/>
    </location>
</feature>
<dbReference type="SMART" id="SM00267">
    <property type="entry name" value="GGDEF"/>
    <property type="match status" value="1"/>
</dbReference>
<accession>A0A346NKB1</accession>
<evidence type="ECO:0000256" key="2">
    <source>
        <dbReference type="ARBA" id="ARBA00034247"/>
    </source>
</evidence>
<dbReference type="PANTHER" id="PTHR45138:SF9">
    <property type="entry name" value="DIGUANYLATE CYCLASE DGCM-RELATED"/>
    <property type="match status" value="1"/>
</dbReference>
<dbReference type="RefSeq" id="WP_117315953.1">
    <property type="nucleotide sequence ID" value="NZ_CP031769.1"/>
</dbReference>
<dbReference type="InterPro" id="IPR043128">
    <property type="entry name" value="Rev_trsase/Diguanyl_cyclase"/>
</dbReference>
<evidence type="ECO:0000256" key="1">
    <source>
        <dbReference type="ARBA" id="ARBA00012528"/>
    </source>
</evidence>
<name>A0A346NKB1_9ALTE</name>
<keyword evidence="3" id="KW-1133">Transmembrane helix</keyword>
<dbReference type="KEGG" id="salm:D0Y50_05980"/>
<dbReference type="GO" id="GO:0052621">
    <property type="term" value="F:diguanylate cyclase activity"/>
    <property type="evidence" value="ECO:0007669"/>
    <property type="project" value="UniProtKB-EC"/>
</dbReference>
<dbReference type="InterPro" id="IPR050469">
    <property type="entry name" value="Diguanylate_Cyclase"/>
</dbReference>
<dbReference type="CDD" id="cd01949">
    <property type="entry name" value="GGDEF"/>
    <property type="match status" value="1"/>
</dbReference>
<dbReference type="GO" id="GO:0005886">
    <property type="term" value="C:plasma membrane"/>
    <property type="evidence" value="ECO:0007669"/>
    <property type="project" value="TreeGrafter"/>
</dbReference>
<keyword evidence="3" id="KW-0472">Membrane</keyword>
<keyword evidence="3" id="KW-0812">Transmembrane</keyword>
<dbReference type="Gene3D" id="3.30.70.270">
    <property type="match status" value="1"/>
</dbReference>
<evidence type="ECO:0000256" key="4">
    <source>
        <dbReference type="SAM" id="SignalP"/>
    </source>
</evidence>
<dbReference type="SUPFAM" id="SSF55073">
    <property type="entry name" value="Nucleotide cyclase"/>
    <property type="match status" value="1"/>
</dbReference>
<evidence type="ECO:0000256" key="3">
    <source>
        <dbReference type="SAM" id="Phobius"/>
    </source>
</evidence>
<gene>
    <name evidence="6" type="ORF">D0Y50_05980</name>
</gene>
<dbReference type="InterPro" id="IPR000160">
    <property type="entry name" value="GGDEF_dom"/>
</dbReference>
<feature type="signal peptide" evidence="4">
    <location>
        <begin position="1"/>
        <end position="18"/>
    </location>
</feature>
<protein>
    <recommendedName>
        <fullName evidence="1">diguanylate cyclase</fullName>
        <ecNumber evidence="1">2.7.7.65</ecNumber>
    </recommendedName>
</protein>
<dbReference type="PANTHER" id="PTHR45138">
    <property type="entry name" value="REGULATORY COMPONENTS OF SENSORY TRANSDUCTION SYSTEM"/>
    <property type="match status" value="1"/>
</dbReference>
<keyword evidence="4" id="KW-0732">Signal</keyword>
<dbReference type="EMBL" id="CP031769">
    <property type="protein sequence ID" value="AXR05968.1"/>
    <property type="molecule type" value="Genomic_DNA"/>
</dbReference>
<feature type="chain" id="PRO_5016790258" description="diguanylate cyclase" evidence="4">
    <location>
        <begin position="19"/>
        <end position="634"/>
    </location>
</feature>
<organism evidence="6 7">
    <name type="scientific">Salinimonas sediminis</name>
    <dbReference type="NCBI Taxonomy" id="2303538"/>
    <lineage>
        <taxon>Bacteria</taxon>
        <taxon>Pseudomonadati</taxon>
        <taxon>Pseudomonadota</taxon>
        <taxon>Gammaproteobacteria</taxon>
        <taxon>Alteromonadales</taxon>
        <taxon>Alteromonadaceae</taxon>
        <taxon>Alteromonas/Salinimonas group</taxon>
        <taxon>Salinimonas</taxon>
    </lineage>
</organism>
<dbReference type="Proteomes" id="UP000262073">
    <property type="component" value="Chromosome"/>
</dbReference>